<dbReference type="PANTHER" id="PTHR38441:SF1">
    <property type="entry name" value="MEMBRANE PROTEIN"/>
    <property type="match status" value="1"/>
</dbReference>
<feature type="transmembrane region" description="Helical" evidence="1">
    <location>
        <begin position="37"/>
        <end position="58"/>
    </location>
</feature>
<accession>A0ABT9WRG5</accession>
<feature type="transmembrane region" description="Helical" evidence="1">
    <location>
        <begin position="70"/>
        <end position="91"/>
    </location>
</feature>
<organism evidence="2 3">
    <name type="scientific">Bacillus chungangensis</name>
    <dbReference type="NCBI Taxonomy" id="587633"/>
    <lineage>
        <taxon>Bacteria</taxon>
        <taxon>Bacillati</taxon>
        <taxon>Bacillota</taxon>
        <taxon>Bacilli</taxon>
        <taxon>Bacillales</taxon>
        <taxon>Bacillaceae</taxon>
        <taxon>Bacillus</taxon>
    </lineage>
</organism>
<name>A0ABT9WRG5_9BACI</name>
<keyword evidence="1" id="KW-0812">Transmembrane</keyword>
<evidence type="ECO:0000313" key="2">
    <source>
        <dbReference type="EMBL" id="MDQ0175885.1"/>
    </source>
</evidence>
<sequence>MGTAIKSKLAAENQKENFEEVEKTEKFKYLIRKKKKFIVPLTIFFLVFYFALPIFTSYTNVLNHPAIGDISWVWVFAVAQFLMTWTLVMIYMKKAAVFDKIAEEMIKEEIARGGTRT</sequence>
<gene>
    <name evidence="2" type="ORF">J2S08_001721</name>
</gene>
<dbReference type="RefSeq" id="WP_307228587.1">
    <property type="nucleotide sequence ID" value="NZ_JAUSTT010000009.1"/>
</dbReference>
<keyword evidence="1" id="KW-0472">Membrane</keyword>
<protein>
    <submittedName>
        <fullName evidence="2">Uncharacterized membrane protein (DUF485 family)</fullName>
    </submittedName>
</protein>
<dbReference type="Proteomes" id="UP001223586">
    <property type="component" value="Unassembled WGS sequence"/>
</dbReference>
<dbReference type="EMBL" id="JAUSTT010000009">
    <property type="protein sequence ID" value="MDQ0175885.1"/>
    <property type="molecule type" value="Genomic_DNA"/>
</dbReference>
<dbReference type="PANTHER" id="PTHR38441">
    <property type="entry name" value="INTEGRAL MEMBRANE PROTEIN-RELATED"/>
    <property type="match status" value="1"/>
</dbReference>
<dbReference type="InterPro" id="IPR007436">
    <property type="entry name" value="DUF485"/>
</dbReference>
<keyword evidence="1" id="KW-1133">Transmembrane helix</keyword>
<evidence type="ECO:0000256" key="1">
    <source>
        <dbReference type="SAM" id="Phobius"/>
    </source>
</evidence>
<comment type="caution">
    <text evidence="2">The sequence shown here is derived from an EMBL/GenBank/DDBJ whole genome shotgun (WGS) entry which is preliminary data.</text>
</comment>
<keyword evidence="3" id="KW-1185">Reference proteome</keyword>
<reference evidence="2 3" key="1">
    <citation type="submission" date="2023-07" db="EMBL/GenBank/DDBJ databases">
        <title>Genomic Encyclopedia of Type Strains, Phase IV (KMG-IV): sequencing the most valuable type-strain genomes for metagenomic binning, comparative biology and taxonomic classification.</title>
        <authorList>
            <person name="Goeker M."/>
        </authorList>
    </citation>
    <scope>NUCLEOTIDE SEQUENCE [LARGE SCALE GENOMIC DNA]</scope>
    <source>
        <strain evidence="2 3">DSM 23837</strain>
    </source>
</reference>
<dbReference type="Pfam" id="PF04341">
    <property type="entry name" value="DUF485"/>
    <property type="match status" value="1"/>
</dbReference>
<proteinExistence type="predicted"/>
<evidence type="ECO:0000313" key="3">
    <source>
        <dbReference type="Proteomes" id="UP001223586"/>
    </source>
</evidence>